<evidence type="ECO:0000313" key="7">
    <source>
        <dbReference type="Proteomes" id="UP000789831"/>
    </source>
</evidence>
<dbReference type="InterPro" id="IPR002401">
    <property type="entry name" value="Cyt_P450_E_grp-I"/>
</dbReference>
<keyword evidence="2 5" id="KW-0560">Oxidoreductase</keyword>
<reference evidence="6" key="1">
    <citation type="submission" date="2021-06" db="EMBL/GenBank/DDBJ databases">
        <authorList>
            <person name="Kallberg Y."/>
            <person name="Tangrot J."/>
            <person name="Rosling A."/>
        </authorList>
    </citation>
    <scope>NUCLEOTIDE SEQUENCE</scope>
    <source>
        <strain evidence="6">MT106</strain>
    </source>
</reference>
<dbReference type="InterPro" id="IPR050364">
    <property type="entry name" value="Cytochrome_P450_fung"/>
</dbReference>
<comment type="similarity">
    <text evidence="5">Belongs to the cytochrome P450 family.</text>
</comment>
<gene>
    <name evidence="6" type="ORF">AGERDE_LOCUS8070</name>
</gene>
<dbReference type="InterPro" id="IPR017972">
    <property type="entry name" value="Cyt_P450_CS"/>
</dbReference>
<dbReference type="GO" id="GO:0005506">
    <property type="term" value="F:iron ion binding"/>
    <property type="evidence" value="ECO:0007669"/>
    <property type="project" value="InterPro"/>
</dbReference>
<keyword evidence="1 4" id="KW-0479">Metal-binding</keyword>
<dbReference type="OrthoDB" id="1103324at2759"/>
<dbReference type="GO" id="GO:0016705">
    <property type="term" value="F:oxidoreductase activity, acting on paired donors, with incorporation or reduction of molecular oxygen"/>
    <property type="evidence" value="ECO:0007669"/>
    <property type="project" value="InterPro"/>
</dbReference>
<dbReference type="PANTHER" id="PTHR46300">
    <property type="entry name" value="P450, PUTATIVE (EUROFUNG)-RELATED-RELATED"/>
    <property type="match status" value="1"/>
</dbReference>
<dbReference type="AlphaFoldDB" id="A0A9N9BVR9"/>
<dbReference type="SUPFAM" id="SSF48264">
    <property type="entry name" value="Cytochrome P450"/>
    <property type="match status" value="1"/>
</dbReference>
<evidence type="ECO:0000256" key="5">
    <source>
        <dbReference type="RuleBase" id="RU000461"/>
    </source>
</evidence>
<dbReference type="PROSITE" id="PS00086">
    <property type="entry name" value="CYTOCHROME_P450"/>
    <property type="match status" value="1"/>
</dbReference>
<dbReference type="PRINTS" id="PR00463">
    <property type="entry name" value="EP450I"/>
</dbReference>
<evidence type="ECO:0000313" key="6">
    <source>
        <dbReference type="EMBL" id="CAG8579945.1"/>
    </source>
</evidence>
<proteinExistence type="inferred from homology"/>
<sequence length="479" mass="55416">MPLPELPGKRLLIGHALLIGPGFHLRCLEWQKTLGNIFMLRVGKLSIIILNNEKHVGELFQKRGAKYSSRPQSFISWEVVGRKQDYIAAPYHKWFKKMMPLAHGVFNQRKIETYMDLIYECRDELLKILAEDSNEIFPSRHFQYTTLNVILNVVFNSKTKGMTDPLHFQFLDLIERTFALTHVQARIFDALPISRTILKNRWLHKNAIDLRDEWESVLGMLLEKVKINKYEDGKKQEYVSSCFAKDLLAKVDEGVITEMELIHLVLDLVVAGTETSASAMTSLIAIVTNDPEIQARAHDELDRIVGHSRLPTYDDLTSLPYIRAMVKEVLRWAPPIILGPPHVIEEDDDYMGYHIPKNSLLLMNMYALNWNPARFSNPSKFDPERYLDMKESSAALAQGNVENRDHFSFGAGRRLCLGIRLAEVELELFIASIFWAFKIERPPTEPEPIDLTKFDYIGIVQWIKPYNVRFIPRQKESFF</sequence>
<evidence type="ECO:0000256" key="1">
    <source>
        <dbReference type="ARBA" id="ARBA00022723"/>
    </source>
</evidence>
<feature type="binding site" description="axial binding residue" evidence="4">
    <location>
        <position position="416"/>
    </location>
    <ligand>
        <name>heme</name>
        <dbReference type="ChEBI" id="CHEBI:30413"/>
    </ligand>
    <ligandPart>
        <name>Fe</name>
        <dbReference type="ChEBI" id="CHEBI:18248"/>
    </ligandPart>
</feature>
<dbReference type="Pfam" id="PF00067">
    <property type="entry name" value="p450"/>
    <property type="match status" value="1"/>
</dbReference>
<dbReference type="PANTHER" id="PTHR46300:SF11">
    <property type="entry name" value="OXIDOREDUCTASE, PUTATIVE-RELATED"/>
    <property type="match status" value="1"/>
</dbReference>
<evidence type="ECO:0000256" key="2">
    <source>
        <dbReference type="ARBA" id="ARBA00023002"/>
    </source>
</evidence>
<evidence type="ECO:0000256" key="3">
    <source>
        <dbReference type="ARBA" id="ARBA00023004"/>
    </source>
</evidence>
<evidence type="ECO:0000256" key="4">
    <source>
        <dbReference type="PIRSR" id="PIRSR602401-1"/>
    </source>
</evidence>
<dbReference type="EMBL" id="CAJVPL010001615">
    <property type="protein sequence ID" value="CAG8579945.1"/>
    <property type="molecule type" value="Genomic_DNA"/>
</dbReference>
<dbReference type="PRINTS" id="PR00385">
    <property type="entry name" value="P450"/>
</dbReference>
<comment type="cofactor">
    <cofactor evidence="4">
        <name>heme</name>
        <dbReference type="ChEBI" id="CHEBI:30413"/>
    </cofactor>
</comment>
<dbReference type="Gene3D" id="1.10.630.10">
    <property type="entry name" value="Cytochrome P450"/>
    <property type="match status" value="1"/>
</dbReference>
<dbReference type="InterPro" id="IPR036396">
    <property type="entry name" value="Cyt_P450_sf"/>
</dbReference>
<keyword evidence="7" id="KW-1185">Reference proteome</keyword>
<protein>
    <submittedName>
        <fullName evidence="6">1913_t:CDS:1</fullName>
    </submittedName>
</protein>
<accession>A0A9N9BVR9</accession>
<dbReference type="GO" id="GO:0004497">
    <property type="term" value="F:monooxygenase activity"/>
    <property type="evidence" value="ECO:0007669"/>
    <property type="project" value="UniProtKB-KW"/>
</dbReference>
<dbReference type="InterPro" id="IPR001128">
    <property type="entry name" value="Cyt_P450"/>
</dbReference>
<dbReference type="Proteomes" id="UP000789831">
    <property type="component" value="Unassembled WGS sequence"/>
</dbReference>
<keyword evidence="4 5" id="KW-0349">Heme</keyword>
<keyword evidence="3 4" id="KW-0408">Iron</keyword>
<organism evidence="6 7">
    <name type="scientific">Ambispora gerdemannii</name>
    <dbReference type="NCBI Taxonomy" id="144530"/>
    <lineage>
        <taxon>Eukaryota</taxon>
        <taxon>Fungi</taxon>
        <taxon>Fungi incertae sedis</taxon>
        <taxon>Mucoromycota</taxon>
        <taxon>Glomeromycotina</taxon>
        <taxon>Glomeromycetes</taxon>
        <taxon>Archaeosporales</taxon>
        <taxon>Ambisporaceae</taxon>
        <taxon>Ambispora</taxon>
    </lineage>
</organism>
<name>A0A9N9BVR9_9GLOM</name>
<keyword evidence="5" id="KW-0503">Monooxygenase</keyword>
<comment type="caution">
    <text evidence="6">The sequence shown here is derived from an EMBL/GenBank/DDBJ whole genome shotgun (WGS) entry which is preliminary data.</text>
</comment>
<dbReference type="GO" id="GO:0020037">
    <property type="term" value="F:heme binding"/>
    <property type="evidence" value="ECO:0007669"/>
    <property type="project" value="InterPro"/>
</dbReference>